<keyword evidence="2" id="KW-1185">Reference proteome</keyword>
<evidence type="ECO:0000313" key="1">
    <source>
        <dbReference type="EMBL" id="AEF92978.1"/>
    </source>
</evidence>
<name>F6B4F5_DESCC</name>
<dbReference type="HOGENOM" id="CLU_140930_3_1_9"/>
<reference evidence="1" key="1">
    <citation type="submission" date="2011-05" db="EMBL/GenBank/DDBJ databases">
        <title>Complete sequence of Desulfotomaculum carboxydivorans CO-1-SRB.</title>
        <authorList>
            <consortium name="US DOE Joint Genome Institute"/>
            <person name="Lucas S."/>
            <person name="Han J."/>
            <person name="Lapidus A."/>
            <person name="Cheng J.-F."/>
            <person name="Goodwin L."/>
            <person name="Pitluck S."/>
            <person name="Peters L."/>
            <person name="Mikhailova N."/>
            <person name="Lu M."/>
            <person name="Han C."/>
            <person name="Tapia R."/>
            <person name="Land M."/>
            <person name="Hauser L."/>
            <person name="Kyrpides N."/>
            <person name="Ivanova N."/>
            <person name="Pagani I."/>
            <person name="Stams A."/>
            <person name="Plugge C."/>
            <person name="Muyzer G."/>
            <person name="Kuever J."/>
            <person name="Parshina S."/>
            <person name="Ivanova A."/>
            <person name="Nazina T."/>
            <person name="Woyke T."/>
        </authorList>
    </citation>
    <scope>NUCLEOTIDE SEQUENCE [LARGE SCALE GENOMIC DNA]</scope>
    <source>
        <strain evidence="1">CO-1-SRB</strain>
    </source>
</reference>
<dbReference type="EMBL" id="CP002736">
    <property type="protein sequence ID" value="AEF92978.1"/>
    <property type="molecule type" value="Genomic_DNA"/>
</dbReference>
<dbReference type="Pfam" id="PF02575">
    <property type="entry name" value="YbaB_DNA_bd"/>
    <property type="match status" value="1"/>
</dbReference>
<accession>F6B4F5</accession>
<dbReference type="SUPFAM" id="SSF82607">
    <property type="entry name" value="YbaB-like"/>
    <property type="match status" value="1"/>
</dbReference>
<dbReference type="KEGG" id="dca:Desca_0073"/>
<dbReference type="InterPro" id="IPR036894">
    <property type="entry name" value="YbaB-like_sf"/>
</dbReference>
<organism evidence="1 2">
    <name type="scientific">Desulfotomaculum nigrificans (strain DSM 14880 / VKM B-2319 / CO-1-SRB)</name>
    <name type="common">Desulfotomaculum carboxydivorans</name>
    <dbReference type="NCBI Taxonomy" id="868595"/>
    <lineage>
        <taxon>Bacteria</taxon>
        <taxon>Bacillati</taxon>
        <taxon>Bacillota</taxon>
        <taxon>Clostridia</taxon>
        <taxon>Eubacteriales</taxon>
        <taxon>Desulfotomaculaceae</taxon>
        <taxon>Desulfotomaculum</taxon>
    </lineage>
</organism>
<proteinExistence type="predicted"/>
<dbReference type="InterPro" id="IPR004401">
    <property type="entry name" value="YbaB/EbfC"/>
</dbReference>
<dbReference type="GO" id="GO:0003677">
    <property type="term" value="F:DNA binding"/>
    <property type="evidence" value="ECO:0007669"/>
    <property type="project" value="InterPro"/>
</dbReference>
<protein>
    <submittedName>
        <fullName evidence="1">Uncharacterized protein family UPF0133</fullName>
    </submittedName>
</protein>
<dbReference type="AlphaFoldDB" id="F6B4F5"/>
<dbReference type="STRING" id="868595.Desca_0073"/>
<dbReference type="Proteomes" id="UP000009226">
    <property type="component" value="Chromosome"/>
</dbReference>
<dbReference type="RefSeq" id="WP_003540730.1">
    <property type="nucleotide sequence ID" value="NC_015565.1"/>
</dbReference>
<dbReference type="eggNOG" id="COG0718">
    <property type="taxonomic scope" value="Bacteria"/>
</dbReference>
<dbReference type="PIRSF" id="PIRSF004555">
    <property type="entry name" value="UCP004555"/>
    <property type="match status" value="1"/>
</dbReference>
<dbReference type="Gene3D" id="3.30.1310.10">
    <property type="entry name" value="Nucleoid-associated protein YbaB-like domain"/>
    <property type="match status" value="1"/>
</dbReference>
<sequence length="101" mass="11169">MFGNFSGILSQVQNMQSQLKEIHVEVTVGEGNVVVAMNGSQQLLSIKISPQLININEIAKLEDMVAEGLNKVQYETRNKVQEHVSKITGINLANFAHMFQG</sequence>
<evidence type="ECO:0000313" key="2">
    <source>
        <dbReference type="Proteomes" id="UP000009226"/>
    </source>
</evidence>
<gene>
    <name evidence="1" type="ordered locus">Desca_0073</name>
</gene>